<comment type="cofactor">
    <cofactor evidence="1">
        <name>Cu(2+)</name>
        <dbReference type="ChEBI" id="CHEBI:29036"/>
    </cofactor>
</comment>
<gene>
    <name evidence="19" type="ORF">GGX14DRAFT_463917</name>
</gene>
<evidence type="ECO:0000256" key="15">
    <source>
        <dbReference type="ARBA" id="ARBA00047174"/>
    </source>
</evidence>
<proteinExistence type="inferred from homology"/>
<evidence type="ECO:0000256" key="14">
    <source>
        <dbReference type="ARBA" id="ARBA00045077"/>
    </source>
</evidence>
<evidence type="ECO:0000256" key="3">
    <source>
        <dbReference type="ARBA" id="ARBA00022525"/>
    </source>
</evidence>
<comment type="caution">
    <text evidence="19">The sequence shown here is derived from an EMBL/GenBank/DDBJ whole genome shotgun (WGS) entry which is preliminary data.</text>
</comment>
<evidence type="ECO:0000256" key="6">
    <source>
        <dbReference type="ARBA" id="ARBA00023001"/>
    </source>
</evidence>
<dbReference type="InterPro" id="IPR049892">
    <property type="entry name" value="AA9"/>
</dbReference>
<evidence type="ECO:0000256" key="2">
    <source>
        <dbReference type="ARBA" id="ARBA00004613"/>
    </source>
</evidence>
<dbReference type="EC" id="1.14.99.56" evidence="15"/>
<keyword evidence="9" id="KW-0503">Monooxygenase</keyword>
<accession>A0AAD6V3S6</accession>
<evidence type="ECO:0000259" key="18">
    <source>
        <dbReference type="Pfam" id="PF03443"/>
    </source>
</evidence>
<evidence type="ECO:0000256" key="8">
    <source>
        <dbReference type="ARBA" id="ARBA00023008"/>
    </source>
</evidence>
<protein>
    <recommendedName>
        <fullName evidence="15">lytic cellulose monooxygenase (C4-dehydrogenating)</fullName>
        <ecNumber evidence="15">1.14.99.56</ecNumber>
    </recommendedName>
</protein>
<keyword evidence="4" id="KW-0479">Metal-binding</keyword>
<dbReference type="EMBL" id="JARJCW010000056">
    <property type="protein sequence ID" value="KAJ7202131.1"/>
    <property type="molecule type" value="Genomic_DNA"/>
</dbReference>
<keyword evidence="5 17" id="KW-0732">Signal</keyword>
<keyword evidence="12" id="KW-0624">Polysaccharide degradation</keyword>
<keyword evidence="19" id="KW-0378">Hydrolase</keyword>
<keyword evidence="6" id="KW-0136">Cellulose degradation</keyword>
<comment type="subcellular location">
    <subcellularLocation>
        <location evidence="2">Secreted</location>
    </subcellularLocation>
</comment>
<dbReference type="PANTHER" id="PTHR33353">
    <property type="entry name" value="PUTATIVE (AFU_ORTHOLOGUE AFUA_1G12560)-RELATED"/>
    <property type="match status" value="1"/>
</dbReference>
<dbReference type="Proteomes" id="UP001219525">
    <property type="component" value="Unassembled WGS sequence"/>
</dbReference>
<dbReference type="GO" id="GO:0046872">
    <property type="term" value="F:metal ion binding"/>
    <property type="evidence" value="ECO:0007669"/>
    <property type="project" value="UniProtKB-KW"/>
</dbReference>
<dbReference type="AlphaFoldDB" id="A0AAD6V3S6"/>
<feature type="chain" id="PRO_5042178661" description="lytic cellulose monooxygenase (C4-dehydrogenating)" evidence="17">
    <location>
        <begin position="20"/>
        <end position="326"/>
    </location>
</feature>
<dbReference type="GO" id="GO:0016787">
    <property type="term" value="F:hydrolase activity"/>
    <property type="evidence" value="ECO:0007669"/>
    <property type="project" value="UniProtKB-KW"/>
</dbReference>
<evidence type="ECO:0000256" key="9">
    <source>
        <dbReference type="ARBA" id="ARBA00023033"/>
    </source>
</evidence>
<evidence type="ECO:0000256" key="12">
    <source>
        <dbReference type="ARBA" id="ARBA00023326"/>
    </source>
</evidence>
<dbReference type="PANTHER" id="PTHR33353:SF10">
    <property type="entry name" value="ENDO-BETA-1,4-GLUCANASE D"/>
    <property type="match status" value="1"/>
</dbReference>
<evidence type="ECO:0000256" key="13">
    <source>
        <dbReference type="ARBA" id="ARBA00044502"/>
    </source>
</evidence>
<sequence length="326" mass="33936">MRLCTVLLIPLLALPYVSAHGFVHKVWIGSQTYSGNTPNAEPTASIVRQIDNVDPVKGATNPSVNCGNDAQFAEDIADANPGDSMSFLWTGGDLSTWPHNIGPMLTYMTSCGGSNCTNFNSSEASWFKIDQVGRIPGDSSFAWYQNRLFVQDGVPANTTIPSTLAPGAYLIRHEIIALHLADQMGGAEFYPSCTQIRVGGSGTGTPTAKELVKLPGAYADTDPGIFVPGVFDTPPAPYTFPGPPIAAFVTAGAASSPTGSASASAPSASSSTVSGKSSSSSKGKSCKLKRTGSTSSPAKRAEVPRPHRLSRIMRGMALGLGGGRTH</sequence>
<evidence type="ECO:0000256" key="16">
    <source>
        <dbReference type="SAM" id="MobiDB-lite"/>
    </source>
</evidence>
<keyword evidence="3" id="KW-0964">Secreted</keyword>
<evidence type="ECO:0000313" key="19">
    <source>
        <dbReference type="EMBL" id="KAJ7202131.1"/>
    </source>
</evidence>
<evidence type="ECO:0000256" key="10">
    <source>
        <dbReference type="ARBA" id="ARBA00023157"/>
    </source>
</evidence>
<feature type="compositionally biased region" description="Low complexity" evidence="16">
    <location>
        <begin position="256"/>
        <end position="283"/>
    </location>
</feature>
<feature type="domain" description="Auxiliary Activity family 9 catalytic" evidence="18">
    <location>
        <begin position="20"/>
        <end position="227"/>
    </location>
</feature>
<evidence type="ECO:0000256" key="4">
    <source>
        <dbReference type="ARBA" id="ARBA00022723"/>
    </source>
</evidence>
<evidence type="ECO:0000256" key="5">
    <source>
        <dbReference type="ARBA" id="ARBA00022729"/>
    </source>
</evidence>
<dbReference type="Pfam" id="PF03443">
    <property type="entry name" value="AA9"/>
    <property type="match status" value="1"/>
</dbReference>
<feature type="signal peptide" evidence="17">
    <location>
        <begin position="1"/>
        <end position="19"/>
    </location>
</feature>
<evidence type="ECO:0000256" key="11">
    <source>
        <dbReference type="ARBA" id="ARBA00023277"/>
    </source>
</evidence>
<organism evidence="19 20">
    <name type="scientific">Mycena pura</name>
    <dbReference type="NCBI Taxonomy" id="153505"/>
    <lineage>
        <taxon>Eukaryota</taxon>
        <taxon>Fungi</taxon>
        <taxon>Dikarya</taxon>
        <taxon>Basidiomycota</taxon>
        <taxon>Agaricomycotina</taxon>
        <taxon>Agaricomycetes</taxon>
        <taxon>Agaricomycetidae</taxon>
        <taxon>Agaricales</taxon>
        <taxon>Marasmiineae</taxon>
        <taxon>Mycenaceae</taxon>
        <taxon>Mycena</taxon>
    </lineage>
</organism>
<dbReference type="CDD" id="cd21175">
    <property type="entry name" value="LPMO_AA9"/>
    <property type="match status" value="1"/>
</dbReference>
<feature type="region of interest" description="Disordered" evidence="16">
    <location>
        <begin position="256"/>
        <end position="326"/>
    </location>
</feature>
<dbReference type="Gene3D" id="2.70.50.70">
    <property type="match status" value="1"/>
</dbReference>
<comment type="catalytic activity">
    <reaction evidence="14">
        <text>[(1-&gt;4)-beta-D-glucosyl]n+m + reduced acceptor + O2 = 4-dehydro-beta-D-glucosyl-[(1-&gt;4)-beta-D-glucosyl]n-1 + [(1-&gt;4)-beta-D-glucosyl]m + acceptor + H2O.</text>
        <dbReference type="EC" id="1.14.99.56"/>
    </reaction>
</comment>
<evidence type="ECO:0000313" key="20">
    <source>
        <dbReference type="Proteomes" id="UP001219525"/>
    </source>
</evidence>
<keyword evidence="20" id="KW-1185">Reference proteome</keyword>
<keyword evidence="10" id="KW-1015">Disulfide bond</keyword>
<comment type="similarity">
    <text evidence="13">Belongs to the polysaccharide monooxygenase AA9 family.</text>
</comment>
<keyword evidence="7" id="KW-0560">Oxidoreductase</keyword>
<dbReference type="GO" id="GO:0030245">
    <property type="term" value="P:cellulose catabolic process"/>
    <property type="evidence" value="ECO:0007669"/>
    <property type="project" value="UniProtKB-KW"/>
</dbReference>
<reference evidence="19" key="1">
    <citation type="submission" date="2023-03" db="EMBL/GenBank/DDBJ databases">
        <title>Massive genome expansion in bonnet fungi (Mycena s.s.) driven by repeated elements and novel gene families across ecological guilds.</title>
        <authorList>
            <consortium name="Lawrence Berkeley National Laboratory"/>
            <person name="Harder C.B."/>
            <person name="Miyauchi S."/>
            <person name="Viragh M."/>
            <person name="Kuo A."/>
            <person name="Thoen E."/>
            <person name="Andreopoulos B."/>
            <person name="Lu D."/>
            <person name="Skrede I."/>
            <person name="Drula E."/>
            <person name="Henrissat B."/>
            <person name="Morin E."/>
            <person name="Kohler A."/>
            <person name="Barry K."/>
            <person name="LaButti K."/>
            <person name="Morin E."/>
            <person name="Salamov A."/>
            <person name="Lipzen A."/>
            <person name="Mereny Z."/>
            <person name="Hegedus B."/>
            <person name="Baldrian P."/>
            <person name="Stursova M."/>
            <person name="Weitz H."/>
            <person name="Taylor A."/>
            <person name="Grigoriev I.V."/>
            <person name="Nagy L.G."/>
            <person name="Martin F."/>
            <person name="Kauserud H."/>
        </authorList>
    </citation>
    <scope>NUCLEOTIDE SEQUENCE</scope>
    <source>
        <strain evidence="19">9144</strain>
    </source>
</reference>
<keyword evidence="11" id="KW-0119">Carbohydrate metabolism</keyword>
<evidence type="ECO:0000256" key="7">
    <source>
        <dbReference type="ARBA" id="ARBA00023002"/>
    </source>
</evidence>
<dbReference type="GO" id="GO:0004497">
    <property type="term" value="F:monooxygenase activity"/>
    <property type="evidence" value="ECO:0007669"/>
    <property type="project" value="UniProtKB-KW"/>
</dbReference>
<evidence type="ECO:0000256" key="17">
    <source>
        <dbReference type="SAM" id="SignalP"/>
    </source>
</evidence>
<keyword evidence="8" id="KW-0186">Copper</keyword>
<dbReference type="InterPro" id="IPR005103">
    <property type="entry name" value="AA9_LPMO"/>
</dbReference>
<name>A0AAD6V3S6_9AGAR</name>
<dbReference type="GO" id="GO:0005576">
    <property type="term" value="C:extracellular region"/>
    <property type="evidence" value="ECO:0007669"/>
    <property type="project" value="UniProtKB-SubCell"/>
</dbReference>
<evidence type="ECO:0000256" key="1">
    <source>
        <dbReference type="ARBA" id="ARBA00001973"/>
    </source>
</evidence>